<dbReference type="PROSITE" id="PS50109">
    <property type="entry name" value="HIS_KIN"/>
    <property type="match status" value="1"/>
</dbReference>
<sequence length="364" mass="39474">MTKAGLGHRIILSMIATAFFAILIVTTVLYSHHYYLVQHLYALGQPEWSLAGLHWSWLIATVLGLAVVAVTAIRLARHILTPVSSVTDSMRRLSQGDSAARARKAGSGSDCGHSSHSINHISQLVDEFNALAERLQGRDEQRIFWNAAVAHELRTPVTILQARLQGLADGVLQSDKSQYVSLLAQTENLSRLIDDLRVVALAECGHLALHLRDIDLASEVASVVELFREILRETGQDLVMDLEPGIVSCDPMRIRQALHALLDNVRRHAVKGKVRIQVKVTGERVCLRVEDDGPGISHQSMSKVFKAFYCVEEAGSGLAGGSGLGLAVVAEIARAHGGSAVCLPAPGGGTRFEMHWSPRSRASS</sequence>
<evidence type="ECO:0000256" key="16">
    <source>
        <dbReference type="ARBA" id="ARBA00023016"/>
    </source>
</evidence>
<dbReference type="InterPro" id="IPR036890">
    <property type="entry name" value="HATPase_C_sf"/>
</dbReference>
<feature type="domain" description="HAMP" evidence="23">
    <location>
        <begin position="77"/>
        <end position="140"/>
    </location>
</feature>
<evidence type="ECO:0000256" key="11">
    <source>
        <dbReference type="ARBA" id="ARBA00022801"/>
    </source>
</evidence>
<evidence type="ECO:0000256" key="17">
    <source>
        <dbReference type="ARBA" id="ARBA00023026"/>
    </source>
</evidence>
<dbReference type="EC" id="2.7.13.3" evidence="5"/>
<evidence type="ECO:0000313" key="25">
    <source>
        <dbReference type="Proteomes" id="UP001629214"/>
    </source>
</evidence>
<keyword evidence="25" id="KW-1185">Reference proteome</keyword>
<keyword evidence="14" id="KW-0904">Protein phosphatase</keyword>
<evidence type="ECO:0000256" key="21">
    <source>
        <dbReference type="SAM" id="Phobius"/>
    </source>
</evidence>
<evidence type="ECO:0000259" key="22">
    <source>
        <dbReference type="PROSITE" id="PS50109"/>
    </source>
</evidence>
<keyword evidence="8" id="KW-0808">Transferase</keyword>
<evidence type="ECO:0000256" key="3">
    <source>
        <dbReference type="ARBA" id="ARBA00001946"/>
    </source>
</evidence>
<evidence type="ECO:0000256" key="18">
    <source>
        <dbReference type="ARBA" id="ARBA00023211"/>
    </source>
</evidence>
<dbReference type="PANTHER" id="PTHR44936">
    <property type="entry name" value="SENSOR PROTEIN CREC"/>
    <property type="match status" value="1"/>
</dbReference>
<evidence type="ECO:0000256" key="20">
    <source>
        <dbReference type="ARBA" id="ARBA00041776"/>
    </source>
</evidence>
<dbReference type="SMART" id="SM00387">
    <property type="entry name" value="HATPase_c"/>
    <property type="match status" value="1"/>
</dbReference>
<dbReference type="Pfam" id="PF02518">
    <property type="entry name" value="HATPase_c"/>
    <property type="match status" value="1"/>
</dbReference>
<dbReference type="InterPro" id="IPR003661">
    <property type="entry name" value="HisK_dim/P_dom"/>
</dbReference>
<keyword evidence="12 24" id="KW-0067">ATP-binding</keyword>
<name>A0ABW8Z8Z7_9BURK</name>
<keyword evidence="6" id="KW-1003">Cell membrane</keyword>
<evidence type="ECO:0000256" key="10">
    <source>
        <dbReference type="ARBA" id="ARBA00022777"/>
    </source>
</evidence>
<evidence type="ECO:0000313" key="24">
    <source>
        <dbReference type="EMBL" id="MFL9878773.1"/>
    </source>
</evidence>
<organism evidence="24 25">
    <name type="scientific">Herbaspirillum rhizosphaerae</name>
    <dbReference type="NCBI Taxonomy" id="346179"/>
    <lineage>
        <taxon>Bacteria</taxon>
        <taxon>Pseudomonadati</taxon>
        <taxon>Pseudomonadota</taxon>
        <taxon>Betaproteobacteria</taxon>
        <taxon>Burkholderiales</taxon>
        <taxon>Oxalobacteraceae</taxon>
        <taxon>Herbaspirillum</taxon>
    </lineage>
</organism>
<comment type="cofactor">
    <cofactor evidence="2">
        <name>Mn(2+)</name>
        <dbReference type="ChEBI" id="CHEBI:29035"/>
    </cofactor>
</comment>
<feature type="transmembrane region" description="Helical" evidence="21">
    <location>
        <begin position="12"/>
        <end position="35"/>
    </location>
</feature>
<dbReference type="PROSITE" id="PS50885">
    <property type="entry name" value="HAMP"/>
    <property type="match status" value="1"/>
</dbReference>
<comment type="subcellular location">
    <subcellularLocation>
        <location evidence="4">Cell membrane</location>
        <topology evidence="4">Multi-pass membrane protein</topology>
    </subcellularLocation>
</comment>
<keyword evidence="17" id="KW-0843">Virulence</keyword>
<dbReference type="GO" id="GO:0005524">
    <property type="term" value="F:ATP binding"/>
    <property type="evidence" value="ECO:0007669"/>
    <property type="project" value="UniProtKB-KW"/>
</dbReference>
<dbReference type="InterPro" id="IPR050980">
    <property type="entry name" value="2C_sensor_his_kinase"/>
</dbReference>
<feature type="domain" description="Histidine kinase" evidence="22">
    <location>
        <begin position="148"/>
        <end position="360"/>
    </location>
</feature>
<dbReference type="InterPro" id="IPR003660">
    <property type="entry name" value="HAMP_dom"/>
</dbReference>
<evidence type="ECO:0000256" key="2">
    <source>
        <dbReference type="ARBA" id="ARBA00001936"/>
    </source>
</evidence>
<dbReference type="Gene3D" id="3.30.565.10">
    <property type="entry name" value="Histidine kinase-like ATPase, C-terminal domain"/>
    <property type="match status" value="1"/>
</dbReference>
<reference evidence="24 25" key="1">
    <citation type="journal article" date="2024" name="Chem. Sci.">
        <title>Discovery of megapolipeptins by genome mining of a Burkholderiales bacteria collection.</title>
        <authorList>
            <person name="Paulo B.S."/>
            <person name="Recchia M.J.J."/>
            <person name="Lee S."/>
            <person name="Fergusson C.H."/>
            <person name="Romanowski S.B."/>
            <person name="Hernandez A."/>
            <person name="Krull N."/>
            <person name="Liu D.Y."/>
            <person name="Cavanagh H."/>
            <person name="Bos A."/>
            <person name="Gray C.A."/>
            <person name="Murphy B.T."/>
            <person name="Linington R.G."/>
            <person name="Eustaquio A.S."/>
        </authorList>
    </citation>
    <scope>NUCLEOTIDE SEQUENCE [LARGE SCALE GENOMIC DNA]</scope>
    <source>
        <strain evidence="24 25">RL21-008-BIB-B</strain>
    </source>
</reference>
<keyword evidence="18" id="KW-0464">Manganese</keyword>
<dbReference type="SMART" id="SM00388">
    <property type="entry name" value="HisKA"/>
    <property type="match status" value="1"/>
</dbReference>
<dbReference type="PRINTS" id="PR00344">
    <property type="entry name" value="BCTRLSENSOR"/>
</dbReference>
<keyword evidence="7" id="KW-0597">Phosphoprotein</keyword>
<evidence type="ECO:0000259" key="23">
    <source>
        <dbReference type="PROSITE" id="PS50885"/>
    </source>
</evidence>
<evidence type="ECO:0000256" key="1">
    <source>
        <dbReference type="ARBA" id="ARBA00000085"/>
    </source>
</evidence>
<dbReference type="CDD" id="cd00082">
    <property type="entry name" value="HisKA"/>
    <property type="match status" value="1"/>
</dbReference>
<keyword evidence="16" id="KW-0346">Stress response</keyword>
<dbReference type="SUPFAM" id="SSF55874">
    <property type="entry name" value="ATPase domain of HSP90 chaperone/DNA topoisomerase II/histidine kinase"/>
    <property type="match status" value="1"/>
</dbReference>
<dbReference type="InterPro" id="IPR005467">
    <property type="entry name" value="His_kinase_dom"/>
</dbReference>
<dbReference type="Gene3D" id="6.10.340.10">
    <property type="match status" value="1"/>
</dbReference>
<keyword evidence="15" id="KW-0902">Two-component regulatory system</keyword>
<proteinExistence type="predicted"/>
<keyword evidence="21" id="KW-0812">Transmembrane</keyword>
<evidence type="ECO:0000256" key="4">
    <source>
        <dbReference type="ARBA" id="ARBA00004651"/>
    </source>
</evidence>
<dbReference type="SUPFAM" id="SSF47384">
    <property type="entry name" value="Homodimeric domain of signal transducing histidine kinase"/>
    <property type="match status" value="1"/>
</dbReference>
<accession>A0ABW8Z8Z7</accession>
<evidence type="ECO:0000256" key="14">
    <source>
        <dbReference type="ARBA" id="ARBA00022912"/>
    </source>
</evidence>
<evidence type="ECO:0000256" key="12">
    <source>
        <dbReference type="ARBA" id="ARBA00022840"/>
    </source>
</evidence>
<evidence type="ECO:0000256" key="13">
    <source>
        <dbReference type="ARBA" id="ARBA00022842"/>
    </source>
</evidence>
<dbReference type="Gene3D" id="1.10.287.130">
    <property type="match status" value="1"/>
</dbReference>
<keyword evidence="11" id="KW-0378">Hydrolase</keyword>
<dbReference type="RefSeq" id="WP_408167765.1">
    <property type="nucleotide sequence ID" value="NZ_JAQQFR010000005.1"/>
</dbReference>
<gene>
    <name evidence="24" type="ORF">PQR63_10285</name>
</gene>
<comment type="catalytic activity">
    <reaction evidence="1">
        <text>ATP + protein L-histidine = ADP + protein N-phospho-L-histidine.</text>
        <dbReference type="EC" id="2.7.13.3"/>
    </reaction>
</comment>
<dbReference type="EMBL" id="JAQQFR010000005">
    <property type="protein sequence ID" value="MFL9878773.1"/>
    <property type="molecule type" value="Genomic_DNA"/>
</dbReference>
<comment type="caution">
    <text evidence="24">The sequence shown here is derived from an EMBL/GenBank/DDBJ whole genome shotgun (WGS) entry which is preliminary data.</text>
</comment>
<keyword evidence="21" id="KW-1133">Transmembrane helix</keyword>
<dbReference type="Proteomes" id="UP001629214">
    <property type="component" value="Unassembled WGS sequence"/>
</dbReference>
<feature type="transmembrane region" description="Helical" evidence="21">
    <location>
        <begin position="55"/>
        <end position="76"/>
    </location>
</feature>
<evidence type="ECO:0000256" key="15">
    <source>
        <dbReference type="ARBA" id="ARBA00023012"/>
    </source>
</evidence>
<keyword evidence="9" id="KW-0547">Nucleotide-binding</keyword>
<dbReference type="PANTHER" id="PTHR44936:SF9">
    <property type="entry name" value="SENSOR PROTEIN CREC"/>
    <property type="match status" value="1"/>
</dbReference>
<evidence type="ECO:0000256" key="7">
    <source>
        <dbReference type="ARBA" id="ARBA00022553"/>
    </source>
</evidence>
<keyword evidence="21" id="KW-0472">Membrane</keyword>
<evidence type="ECO:0000256" key="19">
    <source>
        <dbReference type="ARBA" id="ARBA00040454"/>
    </source>
</evidence>
<evidence type="ECO:0000256" key="9">
    <source>
        <dbReference type="ARBA" id="ARBA00022741"/>
    </source>
</evidence>
<keyword evidence="10" id="KW-0418">Kinase</keyword>
<evidence type="ECO:0000256" key="5">
    <source>
        <dbReference type="ARBA" id="ARBA00012438"/>
    </source>
</evidence>
<dbReference type="InterPro" id="IPR003594">
    <property type="entry name" value="HATPase_dom"/>
</dbReference>
<comment type="cofactor">
    <cofactor evidence="3">
        <name>Mg(2+)</name>
        <dbReference type="ChEBI" id="CHEBI:18420"/>
    </cofactor>
</comment>
<dbReference type="InterPro" id="IPR004358">
    <property type="entry name" value="Sig_transdc_His_kin-like_C"/>
</dbReference>
<evidence type="ECO:0000256" key="6">
    <source>
        <dbReference type="ARBA" id="ARBA00022475"/>
    </source>
</evidence>
<protein>
    <recommendedName>
        <fullName evidence="19">Signal transduction histidine-protein kinase/phosphatase MprB</fullName>
        <ecNumber evidence="5">2.7.13.3</ecNumber>
    </recommendedName>
    <alternativeName>
        <fullName evidence="20">Mycobacterial persistence regulator B</fullName>
    </alternativeName>
</protein>
<evidence type="ECO:0000256" key="8">
    <source>
        <dbReference type="ARBA" id="ARBA00022679"/>
    </source>
</evidence>
<dbReference type="InterPro" id="IPR036097">
    <property type="entry name" value="HisK_dim/P_sf"/>
</dbReference>
<dbReference type="Pfam" id="PF00512">
    <property type="entry name" value="HisKA"/>
    <property type="match status" value="1"/>
</dbReference>
<keyword evidence="13" id="KW-0460">Magnesium</keyword>